<dbReference type="OrthoDB" id="331602at2759"/>
<feature type="region of interest" description="Disordered" evidence="9">
    <location>
        <begin position="485"/>
        <end position="508"/>
    </location>
</feature>
<dbReference type="GO" id="GO:0007094">
    <property type="term" value="P:mitotic spindle assembly checkpoint signaling"/>
    <property type="evidence" value="ECO:0007669"/>
    <property type="project" value="InterPro"/>
</dbReference>
<dbReference type="GO" id="GO:0000776">
    <property type="term" value="C:kinetochore"/>
    <property type="evidence" value="ECO:0007669"/>
    <property type="project" value="TreeGrafter"/>
</dbReference>
<evidence type="ECO:0000256" key="2">
    <source>
        <dbReference type="ARBA" id="ARBA00008029"/>
    </source>
</evidence>
<feature type="coiled-coil region" evidence="8">
    <location>
        <begin position="508"/>
        <end position="549"/>
    </location>
</feature>
<evidence type="ECO:0000256" key="3">
    <source>
        <dbReference type="ARBA" id="ARBA00022019"/>
    </source>
</evidence>
<evidence type="ECO:0000256" key="4">
    <source>
        <dbReference type="ARBA" id="ARBA00022618"/>
    </source>
</evidence>
<feature type="compositionally biased region" description="Polar residues" evidence="9">
    <location>
        <begin position="1"/>
        <end position="15"/>
    </location>
</feature>
<evidence type="ECO:0000313" key="11">
    <source>
        <dbReference type="Proteomes" id="UP000095009"/>
    </source>
</evidence>
<comment type="subcellular location">
    <subcellularLocation>
        <location evidence="1">Nucleus</location>
    </subcellularLocation>
</comment>
<feature type="region of interest" description="Disordered" evidence="9">
    <location>
        <begin position="1"/>
        <end position="78"/>
    </location>
</feature>
<dbReference type="Pfam" id="PF05557">
    <property type="entry name" value="MAD"/>
    <property type="match status" value="1"/>
</dbReference>
<dbReference type="Gene3D" id="6.10.250.90">
    <property type="match status" value="1"/>
</dbReference>
<keyword evidence="5" id="KW-0498">Mitosis</keyword>
<dbReference type="Gene3D" id="3.30.457.60">
    <property type="match status" value="1"/>
</dbReference>
<evidence type="ECO:0000256" key="5">
    <source>
        <dbReference type="ARBA" id="ARBA00022776"/>
    </source>
</evidence>
<reference evidence="10 11" key="1">
    <citation type="journal article" date="2016" name="Proc. Natl. Acad. Sci. U.S.A.">
        <title>Comparative genomics of biotechnologically important yeasts.</title>
        <authorList>
            <person name="Riley R."/>
            <person name="Haridas S."/>
            <person name="Wolfe K.H."/>
            <person name="Lopes M.R."/>
            <person name="Hittinger C.T."/>
            <person name="Goeker M."/>
            <person name="Salamov A.A."/>
            <person name="Wisecaver J.H."/>
            <person name="Long T.M."/>
            <person name="Calvey C.H."/>
            <person name="Aerts A.L."/>
            <person name="Barry K.W."/>
            <person name="Choi C."/>
            <person name="Clum A."/>
            <person name="Coughlan A.Y."/>
            <person name="Deshpande S."/>
            <person name="Douglass A.P."/>
            <person name="Hanson S.J."/>
            <person name="Klenk H.-P."/>
            <person name="LaButti K.M."/>
            <person name="Lapidus A."/>
            <person name="Lindquist E.A."/>
            <person name="Lipzen A.M."/>
            <person name="Meier-Kolthoff J.P."/>
            <person name="Ohm R.A."/>
            <person name="Otillar R.P."/>
            <person name="Pangilinan J.L."/>
            <person name="Peng Y."/>
            <person name="Rokas A."/>
            <person name="Rosa C.A."/>
            <person name="Scheuner C."/>
            <person name="Sibirny A.A."/>
            <person name="Slot J.C."/>
            <person name="Stielow J.B."/>
            <person name="Sun H."/>
            <person name="Kurtzman C.P."/>
            <person name="Blackwell M."/>
            <person name="Grigoriev I.V."/>
            <person name="Jeffries T.W."/>
        </authorList>
    </citation>
    <scope>NUCLEOTIDE SEQUENCE [LARGE SCALE GENOMIC DNA]</scope>
    <source>
        <strain evidence="10 11">DSM 6958</strain>
    </source>
</reference>
<feature type="coiled-coil region" evidence="8">
    <location>
        <begin position="199"/>
        <end position="329"/>
    </location>
</feature>
<feature type="coiled-coil region" evidence="8">
    <location>
        <begin position="609"/>
        <end position="636"/>
    </location>
</feature>
<dbReference type="AlphaFoldDB" id="A0A1E3PUA8"/>
<dbReference type="GO" id="GO:0005635">
    <property type="term" value="C:nuclear envelope"/>
    <property type="evidence" value="ECO:0007669"/>
    <property type="project" value="TreeGrafter"/>
</dbReference>
<keyword evidence="4" id="KW-0132">Cell division</keyword>
<dbReference type="PANTHER" id="PTHR23168:SF0">
    <property type="entry name" value="MITOTIC SPINDLE ASSEMBLY CHECKPOINT PROTEIN MAD1"/>
    <property type="match status" value="1"/>
</dbReference>
<dbReference type="Gene3D" id="1.20.5.170">
    <property type="match status" value="1"/>
</dbReference>
<name>A0A1E3PUA8_9ASCO</name>
<evidence type="ECO:0000256" key="8">
    <source>
        <dbReference type="SAM" id="Coils"/>
    </source>
</evidence>
<keyword evidence="6" id="KW-0539">Nucleus</keyword>
<proteinExistence type="inferred from homology"/>
<evidence type="ECO:0000313" key="10">
    <source>
        <dbReference type="EMBL" id="ODQ68542.1"/>
    </source>
</evidence>
<sequence length="737" mass="85346">MSFDNDSNRANNVESSPFIEKPEHNDMTNNDDAYYASMMTPIKRGSQKQVTPLKLQESSPSLFSSRSKKEALQKESSLQKELNATKYELNSLKNEQDRLKLRAEDRVRELENKLKEESKRSELLSSDQAFLFEKQNQSNAKLNEMRNTLREQKLASDKMIRDLKIELGIVQDGNAELESSLRSEKSLREKEKIESESSLQALQKSSDDLLKEIEAKSNDAINANSKVLELEGQIISLKDQLAEIQHKDDEKEVADMLNRELSEQVNYIKSLELKVKAQTQELELFRDTHRSVELVEEEKKSLEVKVSLMEQLRQQVAEYELQILNLEEDQQKWKSYLSKDDQFKNPEDFVKLLSHERMEKVILLEKVGRITADSTAKDDRLGELETEVKNIKQERDELQLRLDIQSDNCNRAERQRDIATQEAQLLKQQINSFDVEESVFSDGKYDQQKSLRISQLEELVTQYKSEIAALSSELKMKSEGLLMNGTPIKTPSKRFHDADDDHGHEDKIKGLSHRNKNLQVQLEVSRAEISKLKNDIQVLRNQISHMEESTKTRHRILELRENPTSKHENVKKSMIDCLRKENDALLIKAGERASSNETDSENFVPGRTLERLRLEMKEMEAQLESKEKLNRRLRDIFGAKSLEFREAIYALLGYKVDILPNKKVRATSMFSKDNENEALIFIADGKSKGKKFVGIEDSSLTQEYKNLFEFWVKERKNIPCFLAGLNLELYEKMSDGN</sequence>
<keyword evidence="8" id="KW-0175">Coiled coil</keyword>
<dbReference type="PANTHER" id="PTHR23168">
    <property type="entry name" value="MITOTIC SPINDLE ASSEMBLY CHECKPOINT PROTEIN MAD1 MITOTIC ARREST DEFICIENT-LIKE PROTEIN 1"/>
    <property type="match status" value="1"/>
</dbReference>
<dbReference type="GO" id="GO:0072686">
    <property type="term" value="C:mitotic spindle"/>
    <property type="evidence" value="ECO:0007669"/>
    <property type="project" value="TreeGrafter"/>
</dbReference>
<evidence type="ECO:0000256" key="1">
    <source>
        <dbReference type="ARBA" id="ARBA00004123"/>
    </source>
</evidence>
<accession>A0A1E3PUA8</accession>
<feature type="coiled-coil region" evidence="8">
    <location>
        <begin position="381"/>
        <end position="429"/>
    </location>
</feature>
<dbReference type="GO" id="GO:0051315">
    <property type="term" value="P:attachment of mitotic spindle microtubules to kinetochore"/>
    <property type="evidence" value="ECO:0007669"/>
    <property type="project" value="TreeGrafter"/>
</dbReference>
<evidence type="ECO:0000256" key="7">
    <source>
        <dbReference type="ARBA" id="ARBA00023306"/>
    </source>
</evidence>
<organism evidence="10 11">
    <name type="scientific">Nadsonia fulvescens var. elongata DSM 6958</name>
    <dbReference type="NCBI Taxonomy" id="857566"/>
    <lineage>
        <taxon>Eukaryota</taxon>
        <taxon>Fungi</taxon>
        <taxon>Dikarya</taxon>
        <taxon>Ascomycota</taxon>
        <taxon>Saccharomycotina</taxon>
        <taxon>Dipodascomycetes</taxon>
        <taxon>Dipodascales</taxon>
        <taxon>Dipodascales incertae sedis</taxon>
        <taxon>Nadsonia</taxon>
    </lineage>
</organism>
<dbReference type="STRING" id="857566.A0A1E3PUA8"/>
<comment type="similarity">
    <text evidence="2">Belongs to the MAD1 family.</text>
</comment>
<evidence type="ECO:0000256" key="9">
    <source>
        <dbReference type="SAM" id="MobiDB-lite"/>
    </source>
</evidence>
<feature type="compositionally biased region" description="Basic and acidic residues" evidence="9">
    <location>
        <begin position="494"/>
        <end position="508"/>
    </location>
</feature>
<dbReference type="EMBL" id="KV454406">
    <property type="protein sequence ID" value="ODQ68542.1"/>
    <property type="molecule type" value="Genomic_DNA"/>
</dbReference>
<gene>
    <name evidence="10" type="ORF">NADFUDRAFT_49179</name>
</gene>
<keyword evidence="11" id="KW-1185">Reference proteome</keyword>
<keyword evidence="7" id="KW-0131">Cell cycle</keyword>
<dbReference type="InterPro" id="IPR008672">
    <property type="entry name" value="Mad1"/>
</dbReference>
<dbReference type="GO" id="GO:0051301">
    <property type="term" value="P:cell division"/>
    <property type="evidence" value="ECO:0007669"/>
    <property type="project" value="UniProtKB-KW"/>
</dbReference>
<evidence type="ECO:0000256" key="6">
    <source>
        <dbReference type="ARBA" id="ARBA00023242"/>
    </source>
</evidence>
<dbReference type="Proteomes" id="UP000095009">
    <property type="component" value="Unassembled WGS sequence"/>
</dbReference>
<protein>
    <recommendedName>
        <fullName evidence="3">Spindle assembly checkpoint component MAD1</fullName>
    </recommendedName>
</protein>